<dbReference type="GeneID" id="97048071"/>
<keyword evidence="2" id="KW-1185">Reference proteome</keyword>
<accession>A0ABY7UQG1</accession>
<name>A0ABY7UQG1_9RHOB</name>
<dbReference type="RefSeq" id="WP_157001283.1">
    <property type="nucleotide sequence ID" value="NZ_CP065892.1"/>
</dbReference>
<sequence length="50" mass="5574">MSNQTQKPLSIADRKRSQQADAALDQMYGYYAREDGTRPVVSELDAQKAA</sequence>
<evidence type="ECO:0000313" key="1">
    <source>
        <dbReference type="EMBL" id="WDA12102.1"/>
    </source>
</evidence>
<evidence type="ECO:0000313" key="2">
    <source>
        <dbReference type="Proteomes" id="UP001216899"/>
    </source>
</evidence>
<dbReference type="EMBL" id="CP117466">
    <property type="protein sequence ID" value="WDA12102.1"/>
    <property type="molecule type" value="Genomic_DNA"/>
</dbReference>
<organism evidence="1 2">
    <name type="scientific">Paracoccus marcusii</name>
    <dbReference type="NCBI Taxonomy" id="59779"/>
    <lineage>
        <taxon>Bacteria</taxon>
        <taxon>Pseudomonadati</taxon>
        <taxon>Pseudomonadota</taxon>
        <taxon>Alphaproteobacteria</taxon>
        <taxon>Rhodobacterales</taxon>
        <taxon>Paracoccaceae</taxon>
        <taxon>Paracoccus</taxon>
    </lineage>
</organism>
<dbReference type="Proteomes" id="UP001216899">
    <property type="component" value="Chromosome"/>
</dbReference>
<reference evidence="1 2" key="1">
    <citation type="submission" date="2023-02" db="EMBL/GenBank/DDBJ databases">
        <title>Whole genome sequenc of Paracoccus marcusii MBLB0836.</title>
        <authorList>
            <person name="Seo M.-J."/>
            <person name="Cho E.-S."/>
            <person name="Hwang C.Y."/>
        </authorList>
    </citation>
    <scope>NUCLEOTIDE SEQUENCE [LARGE SCALE GENOMIC DNA]</scope>
    <source>
        <strain evidence="1 2">MBLB0836</strain>
    </source>
</reference>
<proteinExistence type="predicted"/>
<gene>
    <name evidence="1" type="ORF">PRL19_12495</name>
</gene>
<protein>
    <submittedName>
        <fullName evidence="1">Uncharacterized protein</fullName>
    </submittedName>
</protein>